<protein>
    <submittedName>
        <fullName evidence="2">Ectoine hydroxylase-related dioxygenase (Phytanoyl-CoA dioxygenase family)</fullName>
    </submittedName>
</protein>
<evidence type="ECO:0000256" key="1">
    <source>
        <dbReference type="ARBA" id="ARBA00001954"/>
    </source>
</evidence>
<dbReference type="PANTHER" id="PTHR20883:SF48">
    <property type="entry name" value="ECTOINE DIOXYGENASE"/>
    <property type="match status" value="1"/>
</dbReference>
<dbReference type="InterPro" id="IPR008775">
    <property type="entry name" value="Phytyl_CoA_dOase-like"/>
</dbReference>
<evidence type="ECO:0000313" key="3">
    <source>
        <dbReference type="Proteomes" id="UP001242045"/>
    </source>
</evidence>
<comment type="cofactor">
    <cofactor evidence="1">
        <name>Fe(2+)</name>
        <dbReference type="ChEBI" id="CHEBI:29033"/>
    </cofactor>
</comment>
<dbReference type="Gene3D" id="2.60.120.620">
    <property type="entry name" value="q2cbj1_9rhob like domain"/>
    <property type="match status" value="1"/>
</dbReference>
<dbReference type="RefSeq" id="WP_307685733.1">
    <property type="nucleotide sequence ID" value="NZ_JAUSRD010000009.1"/>
</dbReference>
<organism evidence="2 3">
    <name type="scientific">Variovorax boronicumulans</name>
    <dbReference type="NCBI Taxonomy" id="436515"/>
    <lineage>
        <taxon>Bacteria</taxon>
        <taxon>Pseudomonadati</taxon>
        <taxon>Pseudomonadota</taxon>
        <taxon>Betaproteobacteria</taxon>
        <taxon>Burkholderiales</taxon>
        <taxon>Comamonadaceae</taxon>
        <taxon>Variovorax</taxon>
    </lineage>
</organism>
<reference evidence="2" key="1">
    <citation type="submission" date="2023-07" db="EMBL/GenBank/DDBJ databases">
        <title>Sorghum-associated microbial communities from plants grown in Nebraska, USA.</title>
        <authorList>
            <person name="Schachtman D."/>
        </authorList>
    </citation>
    <scope>NUCLEOTIDE SEQUENCE</scope>
    <source>
        <strain evidence="2">DS3754</strain>
    </source>
</reference>
<dbReference type="GO" id="GO:0005506">
    <property type="term" value="F:iron ion binding"/>
    <property type="evidence" value="ECO:0007669"/>
    <property type="project" value="UniProtKB-ARBA"/>
</dbReference>
<dbReference type="Pfam" id="PF05721">
    <property type="entry name" value="PhyH"/>
    <property type="match status" value="1"/>
</dbReference>
<proteinExistence type="predicted"/>
<sequence length="250" mass="27286">MLIDPDFFHSQGHAHLSRAIAPDLTDRLCTAIDAIQARVPQMSEAERTKLVFERDLPAHRRGEIEAEAVGDAIFILGEPCAFDPAFGALLDHPAIRDTARTLLASDALVIHFMNVTIKHPRFGRSIAWHRDFPNDYMCPASSRFVRLMLCLDGMEDAMGATRFLPGSHCLSDAEALHEKREGTRPQPSDDAGAALGCAAGDLVAIHPKVLHGGGINRSDRMRRNVVLQIGLASEPLVTTEREGVTGRLLG</sequence>
<comment type="caution">
    <text evidence="2">The sequence shown here is derived from an EMBL/GenBank/DDBJ whole genome shotgun (WGS) entry which is preliminary data.</text>
</comment>
<dbReference type="SUPFAM" id="SSF51197">
    <property type="entry name" value="Clavaminate synthase-like"/>
    <property type="match status" value="1"/>
</dbReference>
<dbReference type="Proteomes" id="UP001242045">
    <property type="component" value="Unassembled WGS sequence"/>
</dbReference>
<evidence type="ECO:0000313" key="2">
    <source>
        <dbReference type="EMBL" id="MDP9894761.1"/>
    </source>
</evidence>
<gene>
    <name evidence="2" type="ORF">J2W31_003885</name>
</gene>
<dbReference type="PANTHER" id="PTHR20883">
    <property type="entry name" value="PHYTANOYL-COA DIOXYGENASE DOMAIN CONTAINING 1"/>
    <property type="match status" value="1"/>
</dbReference>
<keyword evidence="2" id="KW-0560">Oxidoreductase</keyword>
<dbReference type="EMBL" id="JAUSRD010000009">
    <property type="protein sequence ID" value="MDP9894761.1"/>
    <property type="molecule type" value="Genomic_DNA"/>
</dbReference>
<name>A0AAW8D4I5_9BURK</name>
<dbReference type="AlphaFoldDB" id="A0AAW8D4I5"/>
<keyword evidence="2" id="KW-0223">Dioxygenase</keyword>
<dbReference type="GO" id="GO:0016706">
    <property type="term" value="F:2-oxoglutarate-dependent dioxygenase activity"/>
    <property type="evidence" value="ECO:0007669"/>
    <property type="project" value="UniProtKB-ARBA"/>
</dbReference>
<accession>A0AAW8D4I5</accession>